<dbReference type="Proteomes" id="UP000294498">
    <property type="component" value="Unassembled WGS sequence"/>
</dbReference>
<evidence type="ECO:0000313" key="2">
    <source>
        <dbReference type="Proteomes" id="UP000294498"/>
    </source>
</evidence>
<proteinExistence type="predicted"/>
<protein>
    <submittedName>
        <fullName evidence="1">Uncharacterized protein DUF4252</fullName>
    </submittedName>
</protein>
<evidence type="ECO:0000313" key="1">
    <source>
        <dbReference type="EMBL" id="TDW95957.1"/>
    </source>
</evidence>
<dbReference type="EMBL" id="SODV01000002">
    <property type="protein sequence ID" value="TDW95957.1"/>
    <property type="molecule type" value="Genomic_DNA"/>
</dbReference>
<dbReference type="Pfam" id="PF14060">
    <property type="entry name" value="DUF4252"/>
    <property type="match status" value="1"/>
</dbReference>
<dbReference type="InterPro" id="IPR025348">
    <property type="entry name" value="DUF4252"/>
</dbReference>
<dbReference type="RefSeq" id="WP_133995794.1">
    <property type="nucleotide sequence ID" value="NZ_SODV01000002.1"/>
</dbReference>
<sequence length="155" mass="17494">MKIFLLPALLASLTACGQQRDLDRFYDKYKSNDALTTQISINPSLLMSVGFSDTQNNAWKDKVSKFRLFILDAKKVPSAAEDIRDLFKRLQQDHYDELITVHKGTKGGQLLCKDLAGDHRDLVLFVRGDDDGLIFAEVEGRFTEKDLDAIRGSVQ</sequence>
<keyword evidence="2" id="KW-1185">Reference proteome</keyword>
<dbReference type="PROSITE" id="PS51257">
    <property type="entry name" value="PROKAR_LIPOPROTEIN"/>
    <property type="match status" value="1"/>
</dbReference>
<organism evidence="1 2">
    <name type="scientific">Dinghuibacter silviterrae</name>
    <dbReference type="NCBI Taxonomy" id="1539049"/>
    <lineage>
        <taxon>Bacteria</taxon>
        <taxon>Pseudomonadati</taxon>
        <taxon>Bacteroidota</taxon>
        <taxon>Chitinophagia</taxon>
        <taxon>Chitinophagales</taxon>
        <taxon>Chitinophagaceae</taxon>
        <taxon>Dinghuibacter</taxon>
    </lineage>
</organism>
<gene>
    <name evidence="1" type="ORF">EDB95_3778</name>
</gene>
<reference evidence="1 2" key="1">
    <citation type="submission" date="2019-03" db="EMBL/GenBank/DDBJ databases">
        <title>Genomic Encyclopedia of Type Strains, Phase IV (KMG-IV): sequencing the most valuable type-strain genomes for metagenomic binning, comparative biology and taxonomic classification.</title>
        <authorList>
            <person name="Goeker M."/>
        </authorList>
    </citation>
    <scope>NUCLEOTIDE SEQUENCE [LARGE SCALE GENOMIC DNA]</scope>
    <source>
        <strain evidence="1 2">DSM 100059</strain>
    </source>
</reference>
<dbReference type="AlphaFoldDB" id="A0A4R8DEX8"/>
<accession>A0A4R8DEX8</accession>
<dbReference type="OrthoDB" id="1118838at2"/>
<name>A0A4R8DEX8_9BACT</name>
<comment type="caution">
    <text evidence="1">The sequence shown here is derived from an EMBL/GenBank/DDBJ whole genome shotgun (WGS) entry which is preliminary data.</text>
</comment>